<feature type="domain" description="Galactokinase N-terminal" evidence="6">
    <location>
        <begin position="39"/>
        <end position="86"/>
    </location>
</feature>
<dbReference type="SUPFAM" id="SSF55060">
    <property type="entry name" value="GHMP Kinase, C-terminal domain"/>
    <property type="match status" value="1"/>
</dbReference>
<dbReference type="InterPro" id="IPR036554">
    <property type="entry name" value="GHMP_kinase_C_sf"/>
</dbReference>
<evidence type="ECO:0000259" key="6">
    <source>
        <dbReference type="Pfam" id="PF10509"/>
    </source>
</evidence>
<evidence type="ECO:0000256" key="4">
    <source>
        <dbReference type="ARBA" id="ARBA00022840"/>
    </source>
</evidence>
<dbReference type="EMBL" id="QRUP01000022">
    <property type="protein sequence ID" value="RGR69936.1"/>
    <property type="molecule type" value="Genomic_DNA"/>
</dbReference>
<dbReference type="InterPro" id="IPR014721">
    <property type="entry name" value="Ribsml_uS5_D2-typ_fold_subgr"/>
</dbReference>
<dbReference type="RefSeq" id="WP_117895854.1">
    <property type="nucleotide sequence ID" value="NZ_CABJCV010000022.1"/>
</dbReference>
<dbReference type="GO" id="GO:0005829">
    <property type="term" value="C:cytosol"/>
    <property type="evidence" value="ECO:0007669"/>
    <property type="project" value="TreeGrafter"/>
</dbReference>
<dbReference type="AlphaFoldDB" id="A0A412FP70"/>
<dbReference type="GO" id="GO:0004335">
    <property type="term" value="F:galactokinase activity"/>
    <property type="evidence" value="ECO:0007669"/>
    <property type="project" value="InterPro"/>
</dbReference>
<keyword evidence="3 7" id="KW-0418">Kinase</keyword>
<evidence type="ECO:0000313" key="8">
    <source>
        <dbReference type="Proteomes" id="UP000284178"/>
    </source>
</evidence>
<dbReference type="InterPro" id="IPR000705">
    <property type="entry name" value="Galactokinase"/>
</dbReference>
<comment type="caution">
    <text evidence="7">The sequence shown here is derived from an EMBL/GenBank/DDBJ whole genome shotgun (WGS) entry which is preliminary data.</text>
</comment>
<dbReference type="Proteomes" id="UP000284178">
    <property type="component" value="Unassembled WGS sequence"/>
</dbReference>
<dbReference type="PRINTS" id="PR00959">
    <property type="entry name" value="MEVGALKINASE"/>
</dbReference>
<dbReference type="Gene3D" id="3.30.230.10">
    <property type="match status" value="1"/>
</dbReference>
<gene>
    <name evidence="7" type="ORF">DWY25_14600</name>
</gene>
<evidence type="ECO:0000256" key="3">
    <source>
        <dbReference type="ARBA" id="ARBA00022777"/>
    </source>
</evidence>
<reference evidence="7 8" key="1">
    <citation type="submission" date="2018-08" db="EMBL/GenBank/DDBJ databases">
        <title>A genome reference for cultivated species of the human gut microbiota.</title>
        <authorList>
            <person name="Zou Y."/>
            <person name="Xue W."/>
            <person name="Luo G."/>
        </authorList>
    </citation>
    <scope>NUCLEOTIDE SEQUENCE [LARGE SCALE GENOMIC DNA]</scope>
    <source>
        <strain evidence="7 8">AF24-29</strain>
    </source>
</reference>
<dbReference type="InterPro" id="IPR020568">
    <property type="entry name" value="Ribosomal_Su5_D2-typ_SF"/>
</dbReference>
<evidence type="ECO:0000256" key="2">
    <source>
        <dbReference type="ARBA" id="ARBA00022741"/>
    </source>
</evidence>
<name>A0A412FP70_9FIRM</name>
<proteinExistence type="inferred from homology"/>
<dbReference type="SUPFAM" id="SSF54211">
    <property type="entry name" value="Ribosomal protein S5 domain 2-like"/>
    <property type="match status" value="1"/>
</dbReference>
<dbReference type="GeneID" id="83016630"/>
<dbReference type="InterPro" id="IPR006206">
    <property type="entry name" value="Mevalonate/galactokinase"/>
</dbReference>
<keyword evidence="2" id="KW-0547">Nucleotide-binding</keyword>
<dbReference type="GO" id="GO:0006012">
    <property type="term" value="P:galactose metabolic process"/>
    <property type="evidence" value="ECO:0007669"/>
    <property type="project" value="InterPro"/>
</dbReference>
<dbReference type="PIRSF" id="PIRSF000530">
    <property type="entry name" value="Galactokinase"/>
    <property type="match status" value="1"/>
</dbReference>
<protein>
    <submittedName>
        <fullName evidence="7">Galactokinase</fullName>
    </submittedName>
</protein>
<keyword evidence="3 7" id="KW-0808">Transferase</keyword>
<evidence type="ECO:0000256" key="1">
    <source>
        <dbReference type="ARBA" id="ARBA00006566"/>
    </source>
</evidence>
<organism evidence="7 8">
    <name type="scientific">Holdemania filiformis</name>
    <dbReference type="NCBI Taxonomy" id="61171"/>
    <lineage>
        <taxon>Bacteria</taxon>
        <taxon>Bacillati</taxon>
        <taxon>Bacillota</taxon>
        <taxon>Erysipelotrichia</taxon>
        <taxon>Erysipelotrichales</taxon>
        <taxon>Erysipelotrichaceae</taxon>
        <taxon>Holdemania</taxon>
    </lineage>
</organism>
<dbReference type="GO" id="GO:0005524">
    <property type="term" value="F:ATP binding"/>
    <property type="evidence" value="ECO:0007669"/>
    <property type="project" value="UniProtKB-KW"/>
</dbReference>
<feature type="domain" description="GHMP kinase N-terminal" evidence="5">
    <location>
        <begin position="130"/>
        <end position="209"/>
    </location>
</feature>
<accession>A0A412FP70</accession>
<evidence type="ECO:0000313" key="7">
    <source>
        <dbReference type="EMBL" id="RGR69936.1"/>
    </source>
</evidence>
<keyword evidence="4" id="KW-0067">ATP-binding</keyword>
<dbReference type="InterPro" id="IPR019539">
    <property type="entry name" value="GalKase_N"/>
</dbReference>
<dbReference type="PANTHER" id="PTHR10457:SF7">
    <property type="entry name" value="GALACTOKINASE-RELATED"/>
    <property type="match status" value="1"/>
</dbReference>
<evidence type="ECO:0000259" key="5">
    <source>
        <dbReference type="Pfam" id="PF00288"/>
    </source>
</evidence>
<dbReference type="PRINTS" id="PR00473">
    <property type="entry name" value="GALCTOKINASE"/>
</dbReference>
<dbReference type="Pfam" id="PF00288">
    <property type="entry name" value="GHMP_kinases_N"/>
    <property type="match status" value="1"/>
</dbReference>
<dbReference type="Gene3D" id="3.30.70.890">
    <property type="entry name" value="GHMP kinase, C-terminal domain"/>
    <property type="match status" value="1"/>
</dbReference>
<dbReference type="PANTHER" id="PTHR10457">
    <property type="entry name" value="MEVALONATE KINASE/GALACTOKINASE"/>
    <property type="match status" value="1"/>
</dbReference>
<comment type="similarity">
    <text evidence="1">Belongs to the GHMP kinase family. GalK subfamily.</text>
</comment>
<sequence length="422" mass="46506">MNKSELKAALEQQRPRITSLYGQEQEERQIARYGQLIDDYERAFGNTDCALFSAPGRTEVGGNHTDHQHGRVLAASVNMDAAAAAGQREGEVVFYSEGFEIKPVSLADLFVHPEEKNTSEALIRGVLAGFVQRGYKIGGFQAVSNSTVLKGSGISSSAAFEVLVGTILSHLYNDGQVSAQEIAKIGQYAENVYFGKPSGLLDQMACSVGNFVTIDFKDPQNVLVEQVDFDFNHSQIALCLVDTRQDHADLSDEYGLMPAEMRQVAAYFGAEVLRQVDPAEFYRRLREVRAQVQNDRAILRAIHFFEEDARVPLQVQALKDHDLKRFFELVIESGHSSFMYLQNVTSPSNIRHQSLALALALSENVLKGYGAWRVHGGGLAGTIQAFVPLALLETYQKVMDDCFGAGSCHVLSIRPEGGVRLI</sequence>
<keyword evidence="8" id="KW-1185">Reference proteome</keyword>
<dbReference type="Pfam" id="PF10509">
    <property type="entry name" value="GalKase_gal_bdg"/>
    <property type="match status" value="1"/>
</dbReference>
<dbReference type="InterPro" id="IPR006204">
    <property type="entry name" value="GHMP_kinase_N_dom"/>
</dbReference>